<evidence type="ECO:0000313" key="9">
    <source>
        <dbReference type="Proteomes" id="UP000034883"/>
    </source>
</evidence>
<evidence type="ECO:0000256" key="4">
    <source>
        <dbReference type="ARBA" id="ARBA00022692"/>
    </source>
</evidence>
<dbReference type="AlphaFoldDB" id="A0A0F6YKW8"/>
<evidence type="ECO:0000256" key="6">
    <source>
        <dbReference type="ARBA" id="ARBA00023136"/>
    </source>
</evidence>
<dbReference type="PANTHER" id="PTHR34584">
    <property type="entry name" value="NA(+)/H(+) ANTIPORTER SUBUNIT E1"/>
    <property type="match status" value="1"/>
</dbReference>
<dbReference type="Pfam" id="PF01899">
    <property type="entry name" value="MNHE"/>
    <property type="match status" value="1"/>
</dbReference>
<dbReference type="RefSeq" id="WP_053235769.1">
    <property type="nucleotide sequence ID" value="NZ_CP011125.1"/>
</dbReference>
<evidence type="ECO:0000256" key="5">
    <source>
        <dbReference type="ARBA" id="ARBA00022989"/>
    </source>
</evidence>
<keyword evidence="5 7" id="KW-1133">Transmembrane helix</keyword>
<protein>
    <submittedName>
        <fullName evidence="8">Na(+) H(+) antiporter subunit E</fullName>
    </submittedName>
</protein>
<accession>A0A0F6YKW8</accession>
<evidence type="ECO:0000256" key="2">
    <source>
        <dbReference type="ARBA" id="ARBA00006228"/>
    </source>
</evidence>
<name>A0A0F6YKW8_9BACT</name>
<keyword evidence="9" id="KW-1185">Reference proteome</keyword>
<dbReference type="InterPro" id="IPR002758">
    <property type="entry name" value="Cation_antiport_E"/>
</dbReference>
<keyword evidence="3" id="KW-1003">Cell membrane</keyword>
<organism evidence="8 9">
    <name type="scientific">Sandaracinus amylolyticus</name>
    <dbReference type="NCBI Taxonomy" id="927083"/>
    <lineage>
        <taxon>Bacteria</taxon>
        <taxon>Pseudomonadati</taxon>
        <taxon>Myxococcota</taxon>
        <taxon>Polyangia</taxon>
        <taxon>Polyangiales</taxon>
        <taxon>Sandaracinaceae</taxon>
        <taxon>Sandaracinus</taxon>
    </lineage>
</organism>
<dbReference type="STRING" id="927083.DB32_005800"/>
<keyword evidence="4 7" id="KW-0812">Transmembrane</keyword>
<evidence type="ECO:0000256" key="1">
    <source>
        <dbReference type="ARBA" id="ARBA00004651"/>
    </source>
</evidence>
<dbReference type="EMBL" id="CP011125">
    <property type="protein sequence ID" value="AKF08651.1"/>
    <property type="molecule type" value="Genomic_DNA"/>
</dbReference>
<dbReference type="GO" id="GO:0008324">
    <property type="term" value="F:monoatomic cation transmembrane transporter activity"/>
    <property type="evidence" value="ECO:0007669"/>
    <property type="project" value="InterPro"/>
</dbReference>
<feature type="transmembrane region" description="Helical" evidence="7">
    <location>
        <begin position="12"/>
        <end position="37"/>
    </location>
</feature>
<reference evidence="8 9" key="1">
    <citation type="submission" date="2015-03" db="EMBL/GenBank/DDBJ databases">
        <title>Genome assembly of Sandaracinus amylolyticus DSM 53668.</title>
        <authorList>
            <person name="Sharma G."/>
            <person name="Subramanian S."/>
        </authorList>
    </citation>
    <scope>NUCLEOTIDE SEQUENCE [LARGE SCALE GENOMIC DNA]</scope>
    <source>
        <strain evidence="8 9">DSM 53668</strain>
    </source>
</reference>
<evidence type="ECO:0000313" key="8">
    <source>
        <dbReference type="EMBL" id="AKF08651.1"/>
    </source>
</evidence>
<keyword evidence="6 7" id="KW-0472">Membrane</keyword>
<dbReference type="GO" id="GO:0005886">
    <property type="term" value="C:plasma membrane"/>
    <property type="evidence" value="ECO:0007669"/>
    <property type="project" value="UniProtKB-SubCell"/>
</dbReference>
<dbReference type="PIRSF" id="PIRSF019239">
    <property type="entry name" value="MrpE"/>
    <property type="match status" value="1"/>
</dbReference>
<sequence>MTSFVHNMLFAILWATIVGEVTGLNLLFGFALGYLALRIPPGRAARARYFEKFRQLLDFTVFFVREATLSALRVAYDVVTPTHHTRPAVLAVPLDTRTDTEVAVLANLISLTPGSLSLEATPDRSTLYVHFMFVDDPDETIAQVKRDFERRVLELLR</sequence>
<dbReference type="OrthoDB" id="9807187at2"/>
<comment type="similarity">
    <text evidence="2">Belongs to the CPA3 antiporters (TC 2.A.63) subunit E family.</text>
</comment>
<dbReference type="Proteomes" id="UP000034883">
    <property type="component" value="Chromosome"/>
</dbReference>
<evidence type="ECO:0000256" key="3">
    <source>
        <dbReference type="ARBA" id="ARBA00022475"/>
    </source>
</evidence>
<dbReference type="PANTHER" id="PTHR34584:SF1">
    <property type="entry name" value="NA(+)_H(+) ANTIPORTER SUBUNIT E1"/>
    <property type="match status" value="1"/>
</dbReference>
<comment type="subcellular location">
    <subcellularLocation>
        <location evidence="1">Cell membrane</location>
        <topology evidence="1">Multi-pass membrane protein</topology>
    </subcellularLocation>
</comment>
<proteinExistence type="inferred from homology"/>
<dbReference type="KEGG" id="samy:DB32_005800"/>
<evidence type="ECO:0000256" key="7">
    <source>
        <dbReference type="SAM" id="Phobius"/>
    </source>
</evidence>
<gene>
    <name evidence="8" type="ORF">DB32_005800</name>
</gene>